<feature type="non-terminal residue" evidence="1">
    <location>
        <position position="53"/>
    </location>
</feature>
<protein>
    <submittedName>
        <fullName evidence="1">Uncharacterized protein</fullName>
    </submittedName>
</protein>
<feature type="non-terminal residue" evidence="1">
    <location>
        <position position="1"/>
    </location>
</feature>
<gene>
    <name evidence="1" type="ORF">PACLA_8A067605</name>
</gene>
<evidence type="ECO:0000313" key="2">
    <source>
        <dbReference type="Proteomes" id="UP001152795"/>
    </source>
</evidence>
<name>A0A7D9EM46_PARCT</name>
<reference evidence="1" key="1">
    <citation type="submission" date="2020-04" db="EMBL/GenBank/DDBJ databases">
        <authorList>
            <person name="Alioto T."/>
            <person name="Alioto T."/>
            <person name="Gomez Garrido J."/>
        </authorList>
    </citation>
    <scope>NUCLEOTIDE SEQUENCE</scope>
    <source>
        <strain evidence="1">A484AB</strain>
    </source>
</reference>
<accession>A0A7D9EM46</accession>
<evidence type="ECO:0000313" key="1">
    <source>
        <dbReference type="EMBL" id="CAB4013685.1"/>
    </source>
</evidence>
<sequence length="53" mass="5995">SNRIRAKMPPFANTKNELFLLRGMITNCNHDSCSEIASSNKTLLVGLFHLVYQ</sequence>
<keyword evidence="2" id="KW-1185">Reference proteome</keyword>
<dbReference type="Proteomes" id="UP001152795">
    <property type="component" value="Unassembled WGS sequence"/>
</dbReference>
<proteinExistence type="predicted"/>
<comment type="caution">
    <text evidence="1">The sequence shown here is derived from an EMBL/GenBank/DDBJ whole genome shotgun (WGS) entry which is preliminary data.</text>
</comment>
<dbReference type="AlphaFoldDB" id="A0A7D9EM46"/>
<organism evidence="1 2">
    <name type="scientific">Paramuricea clavata</name>
    <name type="common">Red gorgonian</name>
    <name type="synonym">Violescent sea-whip</name>
    <dbReference type="NCBI Taxonomy" id="317549"/>
    <lineage>
        <taxon>Eukaryota</taxon>
        <taxon>Metazoa</taxon>
        <taxon>Cnidaria</taxon>
        <taxon>Anthozoa</taxon>
        <taxon>Octocorallia</taxon>
        <taxon>Malacalcyonacea</taxon>
        <taxon>Plexauridae</taxon>
        <taxon>Paramuricea</taxon>
    </lineage>
</organism>
<dbReference type="EMBL" id="CACRXK020007981">
    <property type="protein sequence ID" value="CAB4013685.1"/>
    <property type="molecule type" value="Genomic_DNA"/>
</dbReference>